<evidence type="ECO:0000256" key="1">
    <source>
        <dbReference type="ARBA" id="ARBA00004804"/>
    </source>
</evidence>
<evidence type="ECO:0000259" key="8">
    <source>
        <dbReference type="PROSITE" id="PS00906"/>
    </source>
</evidence>
<dbReference type="InterPro" id="IPR038071">
    <property type="entry name" value="UROD/MetE-like_sf"/>
</dbReference>
<dbReference type="InterPro" id="IPR006361">
    <property type="entry name" value="Uroporphyrinogen_deCO2ase_HemE"/>
</dbReference>
<dbReference type="Pfam" id="PF01208">
    <property type="entry name" value="URO-D"/>
    <property type="match status" value="1"/>
</dbReference>
<dbReference type="EMBL" id="LN714484">
    <property type="protein sequence ID" value="CEL68474.1"/>
    <property type="molecule type" value="Genomic_DNA"/>
</dbReference>
<evidence type="ECO:0000256" key="4">
    <source>
        <dbReference type="ARBA" id="ARBA00022793"/>
    </source>
</evidence>
<dbReference type="AlphaFoldDB" id="A0A0F7UF26"/>
<dbReference type="PANTHER" id="PTHR21091">
    <property type="entry name" value="METHYLTETRAHYDROFOLATE:HOMOCYSTEINE METHYLTRANSFERASE RELATED"/>
    <property type="match status" value="1"/>
</dbReference>
<feature type="compositionally biased region" description="Basic and acidic residues" evidence="7">
    <location>
        <begin position="580"/>
        <end position="594"/>
    </location>
</feature>
<evidence type="ECO:0000256" key="3">
    <source>
        <dbReference type="ARBA" id="ARBA00012288"/>
    </source>
</evidence>
<feature type="domain" description="Uroporphyrinogen decarboxylase (URO-D)" evidence="8">
    <location>
        <begin position="297"/>
        <end position="306"/>
    </location>
</feature>
<keyword evidence="4" id="KW-0210">Decarboxylase</keyword>
<protein>
    <recommendedName>
        <fullName evidence="3">uroporphyrinogen decarboxylase</fullName>
        <ecNumber evidence="3">4.1.1.37</ecNumber>
    </recommendedName>
</protein>
<feature type="region of interest" description="Disordered" evidence="7">
    <location>
        <begin position="134"/>
        <end position="175"/>
    </location>
</feature>
<dbReference type="PANTHER" id="PTHR21091:SF169">
    <property type="entry name" value="UROPORPHYRINOGEN DECARBOXYLASE"/>
    <property type="match status" value="1"/>
</dbReference>
<evidence type="ECO:0000313" key="9">
    <source>
        <dbReference type="EMBL" id="CEL68474.1"/>
    </source>
</evidence>
<evidence type="ECO:0000256" key="6">
    <source>
        <dbReference type="ARBA" id="ARBA00023244"/>
    </source>
</evidence>
<feature type="compositionally biased region" description="Polar residues" evidence="7">
    <location>
        <begin position="145"/>
        <end position="154"/>
    </location>
</feature>
<dbReference type="GO" id="GO:0005829">
    <property type="term" value="C:cytosol"/>
    <property type="evidence" value="ECO:0007669"/>
    <property type="project" value="TreeGrafter"/>
</dbReference>
<dbReference type="GO" id="GO:0004853">
    <property type="term" value="F:uroporphyrinogen decarboxylase activity"/>
    <property type="evidence" value="ECO:0007669"/>
    <property type="project" value="UniProtKB-EC"/>
</dbReference>
<reference evidence="9" key="1">
    <citation type="journal article" date="2015" name="PLoS ONE">
        <title>Comprehensive Evaluation of Toxoplasma gondii VEG and Neospora caninum LIV Genomes with Tachyzoite Stage Transcriptome and Proteome Defines Novel Transcript Features.</title>
        <authorList>
            <person name="Ramaprasad A."/>
            <person name="Mourier T."/>
            <person name="Naeem R."/>
            <person name="Malas T.B."/>
            <person name="Moussa E."/>
            <person name="Panigrahi A."/>
            <person name="Vermont S.J."/>
            <person name="Otto T.D."/>
            <person name="Wastling J."/>
            <person name="Pain A."/>
        </authorList>
    </citation>
    <scope>NUCLEOTIDE SEQUENCE</scope>
    <source>
        <strain evidence="9">Liverpool</strain>
    </source>
</reference>
<dbReference type="GO" id="GO:0006782">
    <property type="term" value="P:protoporphyrinogen IX biosynthetic process"/>
    <property type="evidence" value="ECO:0007669"/>
    <property type="project" value="UniProtKB-UniPathway"/>
</dbReference>
<accession>A0A0F7UF26</accession>
<dbReference type="SUPFAM" id="SSF51726">
    <property type="entry name" value="UROD/MetE-like"/>
    <property type="match status" value="1"/>
</dbReference>
<evidence type="ECO:0000256" key="7">
    <source>
        <dbReference type="SAM" id="MobiDB-lite"/>
    </source>
</evidence>
<evidence type="ECO:0000256" key="2">
    <source>
        <dbReference type="ARBA" id="ARBA00009935"/>
    </source>
</evidence>
<sequence length="672" mass="73097">MQAPSSSSPLLPHERESSFPPRLRRFFSAPSISGSRICPRAKGSRTRGLCSASPAVFLCFSVALFPFFPASPASHHPLAASPGSTAGGGASWRGPGVQTALAYSISEDKTGAGSQSLTPPVSGVSLFGSLPSAAGTVQTERRPQHSLSGASGSEGQKERKEGGEDASAQREWTESEKEQLLASSLGFFPGGIRSFFFPKGDLGIPMETARGERSDGSAPPVLYTLTPEDDRALIRSQRLAYKANPREACVNDSLRRAALGPERYARLVEKKAELPSAGHGGENKDQKTAEEHSLLTPVWMMRQAGRYLPEFRNMRRQHGFLEVCRDPRLASELTLQPYHRFPQLDAVIIFSDILVIPEAMGMKLSMEEGVGPRFAWRIESPADIKKLTLKPDIENTLGYVFDAVYVTSQRLAGGIPLIGFCGGPLTLLTYMVEGGGSKTWRRAKKFIYEEPEATHTLLQVISDICVDYLVGQADAGAQVLQVFDTNASQFAADTYDEIGAPFLASIAERVKERRPHVTMIAFPKDRPSPVFADSAFDVISLGSSAEIDSMQRRFSGRRETGKSGEAAEGAESRGTCSGEAGERRDRDNGERADGKALQGNLDPQILYTDIATIKRETAKMIRRFGVGRHIANLGHGMEPEMSPEHAQAFIESVKEASAAYLREREAREENSV</sequence>
<dbReference type="PROSITE" id="PS00906">
    <property type="entry name" value="UROD_1"/>
    <property type="match status" value="1"/>
</dbReference>
<organism evidence="9">
    <name type="scientific">Neospora caninum (strain Liverpool)</name>
    <dbReference type="NCBI Taxonomy" id="572307"/>
    <lineage>
        <taxon>Eukaryota</taxon>
        <taxon>Sar</taxon>
        <taxon>Alveolata</taxon>
        <taxon>Apicomplexa</taxon>
        <taxon>Conoidasida</taxon>
        <taxon>Coccidia</taxon>
        <taxon>Eucoccidiorida</taxon>
        <taxon>Eimeriorina</taxon>
        <taxon>Sarcocystidae</taxon>
        <taxon>Neospora</taxon>
    </lineage>
</organism>
<dbReference type="Gene3D" id="3.20.20.210">
    <property type="match status" value="1"/>
</dbReference>
<comment type="pathway">
    <text evidence="1">Porphyrin-containing compound metabolism; protoporphyrin-IX biosynthesis; coproporphyrinogen-III from 5-aminolevulinate: step 4/4.</text>
</comment>
<keyword evidence="6" id="KW-0627">Porphyrin biosynthesis</keyword>
<gene>
    <name evidence="9" type="ORF">BN1204_042300</name>
</gene>
<keyword evidence="5 9" id="KW-0456">Lyase</keyword>
<dbReference type="InterPro" id="IPR000257">
    <property type="entry name" value="Uroporphyrinogen_deCOase"/>
</dbReference>
<comment type="similarity">
    <text evidence="2">Belongs to the uroporphyrinogen decarboxylase family.</text>
</comment>
<feature type="region of interest" description="Disordered" evidence="7">
    <location>
        <begin position="550"/>
        <end position="596"/>
    </location>
</feature>
<dbReference type="UniPathway" id="UPA00251">
    <property type="reaction ID" value="UER00321"/>
</dbReference>
<dbReference type="CDD" id="cd00717">
    <property type="entry name" value="URO-D"/>
    <property type="match status" value="1"/>
</dbReference>
<feature type="compositionally biased region" description="Basic and acidic residues" evidence="7">
    <location>
        <begin position="155"/>
        <end position="175"/>
    </location>
</feature>
<name>A0A0F7UF26_NEOCL</name>
<proteinExistence type="inferred from homology"/>
<evidence type="ECO:0000256" key="5">
    <source>
        <dbReference type="ARBA" id="ARBA00023239"/>
    </source>
</evidence>
<dbReference type="EC" id="4.1.1.37" evidence="3"/>